<evidence type="ECO:0000256" key="1">
    <source>
        <dbReference type="SAM" id="SignalP"/>
    </source>
</evidence>
<dbReference type="EMBL" id="QXFU01000055">
    <property type="protein sequence ID" value="KAE9046209.1"/>
    <property type="molecule type" value="Genomic_DNA"/>
</dbReference>
<accession>A0A6A3NSH1</accession>
<feature type="signal peptide" evidence="1">
    <location>
        <begin position="1"/>
        <end position="20"/>
    </location>
</feature>
<keyword evidence="1" id="KW-0732">Signal</keyword>
<proteinExistence type="predicted"/>
<evidence type="ECO:0008006" key="4">
    <source>
        <dbReference type="Google" id="ProtNLM"/>
    </source>
</evidence>
<sequence length="72" mass="7406">MQSIALLPLILALSRPFSLSAMLLSAIGLLDIMGLVPPEDTVSLASGIVSSVPVTNVGKISTLSRDTSTVLL</sequence>
<evidence type="ECO:0000313" key="2">
    <source>
        <dbReference type="EMBL" id="KAE9046209.1"/>
    </source>
</evidence>
<protein>
    <recommendedName>
        <fullName evidence="4">SLC26A/SulP transporter domain-containing protein</fullName>
    </recommendedName>
</protein>
<organism evidence="2 3">
    <name type="scientific">Phytophthora rubi</name>
    <dbReference type="NCBI Taxonomy" id="129364"/>
    <lineage>
        <taxon>Eukaryota</taxon>
        <taxon>Sar</taxon>
        <taxon>Stramenopiles</taxon>
        <taxon>Oomycota</taxon>
        <taxon>Peronosporomycetes</taxon>
        <taxon>Peronosporales</taxon>
        <taxon>Peronosporaceae</taxon>
        <taxon>Phytophthora</taxon>
    </lineage>
</organism>
<evidence type="ECO:0000313" key="3">
    <source>
        <dbReference type="Proteomes" id="UP000435112"/>
    </source>
</evidence>
<reference evidence="2 3" key="1">
    <citation type="submission" date="2018-09" db="EMBL/GenBank/DDBJ databases">
        <title>Genomic investigation of the strawberry pathogen Phytophthora fragariae indicates pathogenicity is determined by transcriptional variation in three key races.</title>
        <authorList>
            <person name="Adams T.M."/>
            <person name="Armitage A.D."/>
            <person name="Sobczyk M.K."/>
            <person name="Bates H.J."/>
            <person name="Dunwell J.M."/>
            <person name="Nellist C.F."/>
            <person name="Harrison R.J."/>
        </authorList>
    </citation>
    <scope>NUCLEOTIDE SEQUENCE [LARGE SCALE GENOMIC DNA]</scope>
    <source>
        <strain evidence="2 3">SCRP324</strain>
    </source>
</reference>
<dbReference type="Proteomes" id="UP000435112">
    <property type="component" value="Unassembled WGS sequence"/>
</dbReference>
<dbReference type="AlphaFoldDB" id="A0A6A3NSH1"/>
<name>A0A6A3NSH1_9STRA</name>
<gene>
    <name evidence="2" type="ORF">PR002_g1788</name>
</gene>
<comment type="caution">
    <text evidence="2">The sequence shown here is derived from an EMBL/GenBank/DDBJ whole genome shotgun (WGS) entry which is preliminary data.</text>
</comment>
<feature type="chain" id="PRO_5025459966" description="SLC26A/SulP transporter domain-containing protein" evidence="1">
    <location>
        <begin position="21"/>
        <end position="72"/>
    </location>
</feature>